<feature type="domain" description="Methyltransferase" evidence="1">
    <location>
        <begin position="69"/>
        <end position="160"/>
    </location>
</feature>
<dbReference type="RefSeq" id="WP_349299344.1">
    <property type="nucleotide sequence ID" value="NZ_JBEDNQ010000007.1"/>
</dbReference>
<dbReference type="Proteomes" id="UP001494902">
    <property type="component" value="Unassembled WGS sequence"/>
</dbReference>
<dbReference type="GO" id="GO:0008168">
    <property type="term" value="F:methyltransferase activity"/>
    <property type="evidence" value="ECO:0007669"/>
    <property type="project" value="UniProtKB-KW"/>
</dbReference>
<sequence length="266" mass="28359">MGVAAERWRERQSARGIPEHILRHAPADPWTHHAPDFAPPQVPADTPSHRAARTLAERAAALGCGGASVLDVGCGGGDAAFGAAWPEPSPVSRVVGTDRQADMLAVFAGAARARGIPHGTVHGSWPDAAPRAGRHDVVVCHHVLHNVVDLPPFLAALTAAARGTGGVVVEMLPEHPMAWLDPLWVRFHDLHRPPSATADDAVAVLGEELGITPEVHRWERERRLPHDAAWVARRLCLPAARVPEVEAALAGTPPRRTDAVTLAWSP</sequence>
<evidence type="ECO:0000313" key="3">
    <source>
        <dbReference type="Proteomes" id="UP001494902"/>
    </source>
</evidence>
<accession>A0ABV1KCT8</accession>
<name>A0ABV1KCT8_9PSEU</name>
<keyword evidence="2" id="KW-0489">Methyltransferase</keyword>
<dbReference type="SUPFAM" id="SSF53335">
    <property type="entry name" value="S-adenosyl-L-methionine-dependent methyltransferases"/>
    <property type="match status" value="1"/>
</dbReference>
<dbReference type="EC" id="2.1.-.-" evidence="2"/>
<dbReference type="Gene3D" id="3.40.50.150">
    <property type="entry name" value="Vaccinia Virus protein VP39"/>
    <property type="match status" value="1"/>
</dbReference>
<reference evidence="2 3" key="1">
    <citation type="submission" date="2024-03" db="EMBL/GenBank/DDBJ databases">
        <title>Draft genome sequence of Pseudonocardia nematodicida JCM 31783.</title>
        <authorList>
            <person name="Butdee W."/>
            <person name="Duangmal K."/>
        </authorList>
    </citation>
    <scope>NUCLEOTIDE SEQUENCE [LARGE SCALE GENOMIC DNA]</scope>
    <source>
        <strain evidence="2 3">JCM 31783</strain>
    </source>
</reference>
<keyword evidence="3" id="KW-1185">Reference proteome</keyword>
<gene>
    <name evidence="2" type="ORF">WIS52_17520</name>
</gene>
<comment type="caution">
    <text evidence="2">The sequence shown here is derived from an EMBL/GenBank/DDBJ whole genome shotgun (WGS) entry which is preliminary data.</text>
</comment>
<protein>
    <submittedName>
        <fullName evidence="2">Class I SAM-dependent methyltransferase</fullName>
        <ecNumber evidence="2">2.1.-.-</ecNumber>
    </submittedName>
</protein>
<evidence type="ECO:0000259" key="1">
    <source>
        <dbReference type="Pfam" id="PF13649"/>
    </source>
</evidence>
<proteinExistence type="predicted"/>
<keyword evidence="2" id="KW-0808">Transferase</keyword>
<dbReference type="GO" id="GO:0032259">
    <property type="term" value="P:methylation"/>
    <property type="evidence" value="ECO:0007669"/>
    <property type="project" value="UniProtKB-KW"/>
</dbReference>
<dbReference type="EMBL" id="JBEDNQ010000007">
    <property type="protein sequence ID" value="MEQ3552275.1"/>
    <property type="molecule type" value="Genomic_DNA"/>
</dbReference>
<dbReference type="InterPro" id="IPR029063">
    <property type="entry name" value="SAM-dependent_MTases_sf"/>
</dbReference>
<evidence type="ECO:0000313" key="2">
    <source>
        <dbReference type="EMBL" id="MEQ3552275.1"/>
    </source>
</evidence>
<dbReference type="Pfam" id="PF13649">
    <property type="entry name" value="Methyltransf_25"/>
    <property type="match status" value="1"/>
</dbReference>
<dbReference type="InterPro" id="IPR041698">
    <property type="entry name" value="Methyltransf_25"/>
</dbReference>
<organism evidence="2 3">
    <name type="scientific">Pseudonocardia nematodicida</name>
    <dbReference type="NCBI Taxonomy" id="1206997"/>
    <lineage>
        <taxon>Bacteria</taxon>
        <taxon>Bacillati</taxon>
        <taxon>Actinomycetota</taxon>
        <taxon>Actinomycetes</taxon>
        <taxon>Pseudonocardiales</taxon>
        <taxon>Pseudonocardiaceae</taxon>
        <taxon>Pseudonocardia</taxon>
    </lineage>
</organism>